<dbReference type="STRING" id="1391654.AKJ09_06402"/>
<dbReference type="Gene3D" id="3.90.1580.10">
    <property type="entry name" value="paralog of FGE (formylglycine-generating enzyme)"/>
    <property type="match status" value="1"/>
</dbReference>
<dbReference type="InterPro" id="IPR042095">
    <property type="entry name" value="SUMF_sf"/>
</dbReference>
<evidence type="ECO:0000313" key="4">
    <source>
        <dbReference type="EMBL" id="AKU99738.1"/>
    </source>
</evidence>
<gene>
    <name evidence="4" type="ORF">AKJ09_06402</name>
</gene>
<organism evidence="4 5">
    <name type="scientific">Labilithrix luteola</name>
    <dbReference type="NCBI Taxonomy" id="1391654"/>
    <lineage>
        <taxon>Bacteria</taxon>
        <taxon>Pseudomonadati</taxon>
        <taxon>Myxococcota</taxon>
        <taxon>Polyangia</taxon>
        <taxon>Polyangiales</taxon>
        <taxon>Labilitrichaceae</taxon>
        <taxon>Labilithrix</taxon>
    </lineage>
</organism>
<dbReference type="InterPro" id="IPR005532">
    <property type="entry name" value="SUMF_dom"/>
</dbReference>
<name>A0A0K1Q1T7_9BACT</name>
<protein>
    <recommendedName>
        <fullName evidence="3">Sulfatase-modifying factor enzyme-like domain-containing protein</fullName>
    </recommendedName>
</protein>
<keyword evidence="2" id="KW-0732">Signal</keyword>
<evidence type="ECO:0000256" key="1">
    <source>
        <dbReference type="SAM" id="MobiDB-lite"/>
    </source>
</evidence>
<dbReference type="InterPro" id="IPR016187">
    <property type="entry name" value="CTDL_fold"/>
</dbReference>
<dbReference type="RefSeq" id="WP_146651143.1">
    <property type="nucleotide sequence ID" value="NZ_CP012333.1"/>
</dbReference>
<dbReference type="SUPFAM" id="SSF56436">
    <property type="entry name" value="C-type lectin-like"/>
    <property type="match status" value="1"/>
</dbReference>
<evidence type="ECO:0000256" key="2">
    <source>
        <dbReference type="SAM" id="SignalP"/>
    </source>
</evidence>
<feature type="signal peptide" evidence="2">
    <location>
        <begin position="1"/>
        <end position="30"/>
    </location>
</feature>
<proteinExistence type="predicted"/>
<dbReference type="EMBL" id="CP012333">
    <property type="protein sequence ID" value="AKU99738.1"/>
    <property type="molecule type" value="Genomic_DNA"/>
</dbReference>
<dbReference type="PROSITE" id="PS51257">
    <property type="entry name" value="PROKAR_LIPOPROTEIN"/>
    <property type="match status" value="1"/>
</dbReference>
<dbReference type="AlphaFoldDB" id="A0A0K1Q1T7"/>
<dbReference type="KEGG" id="llu:AKJ09_06402"/>
<dbReference type="OrthoDB" id="5502095at2"/>
<keyword evidence="5" id="KW-1185">Reference proteome</keyword>
<dbReference type="Pfam" id="PF03781">
    <property type="entry name" value="FGE-sulfatase"/>
    <property type="match status" value="1"/>
</dbReference>
<feature type="compositionally biased region" description="Basic and acidic residues" evidence="1">
    <location>
        <begin position="334"/>
        <end position="343"/>
    </location>
</feature>
<feature type="domain" description="Sulfatase-modifying factor enzyme-like" evidence="3">
    <location>
        <begin position="246"/>
        <end position="378"/>
    </location>
</feature>
<evidence type="ECO:0000259" key="3">
    <source>
        <dbReference type="Pfam" id="PF03781"/>
    </source>
</evidence>
<feature type="region of interest" description="Disordered" evidence="1">
    <location>
        <begin position="317"/>
        <end position="343"/>
    </location>
</feature>
<dbReference type="Proteomes" id="UP000064967">
    <property type="component" value="Chromosome"/>
</dbReference>
<sequence length="398" mass="42492">MKARFSAFLERWVELRATALAAMALPLSLAAVVGCESDAPAPYPHTTVEVSTDLPIPAIVSHLRIDVFDASGAWRQSRQFALRDRSDYPASFVASLDTEGATGEVFVRLRLYPDGAERDYLGERFRPTVPDDAAPDYVEPDVEADGQPRLIVDGADVTPPTEPTPAVTVDRLLRVTIGGGAPDRLAVTLRGACMGRMASLAEASSCIDSEQPWAPASATSDADGARASTVSTIASGLGAEDPPSRDGAVPIRGGVFLLGGNGLAVGNYTNLVVSSSPPRLALVHSFAMDRDEVSVRRLREALHRGFEPSLVVRANDAPLGSDESSPTALCTYRNEPDPNDPERETMPATCIAWDLASEFCGFEGGALPTEAQWERAVSQKMQPTGRFSCGRHLQEARS</sequence>
<feature type="chain" id="PRO_5005466649" description="Sulfatase-modifying factor enzyme-like domain-containing protein" evidence="2">
    <location>
        <begin position="31"/>
        <end position="398"/>
    </location>
</feature>
<evidence type="ECO:0000313" key="5">
    <source>
        <dbReference type="Proteomes" id="UP000064967"/>
    </source>
</evidence>
<accession>A0A0K1Q1T7</accession>
<reference evidence="4 5" key="1">
    <citation type="submission" date="2015-08" db="EMBL/GenBank/DDBJ databases">
        <authorList>
            <person name="Babu N.S."/>
            <person name="Beckwith C.J."/>
            <person name="Beseler K.G."/>
            <person name="Brison A."/>
            <person name="Carone J.V."/>
            <person name="Caskin T.P."/>
            <person name="Diamond M."/>
            <person name="Durham M.E."/>
            <person name="Foxe J.M."/>
            <person name="Go M."/>
            <person name="Henderson B.A."/>
            <person name="Jones I.B."/>
            <person name="McGettigan J.A."/>
            <person name="Micheletti S.J."/>
            <person name="Nasrallah M.E."/>
            <person name="Ortiz D."/>
            <person name="Piller C.R."/>
            <person name="Privatt S.R."/>
            <person name="Schneider S.L."/>
            <person name="Sharp S."/>
            <person name="Smith T.C."/>
            <person name="Stanton J.D."/>
            <person name="Ullery H.E."/>
            <person name="Wilson R.J."/>
            <person name="Serrano M.G."/>
            <person name="Buck G."/>
            <person name="Lee V."/>
            <person name="Wang Y."/>
            <person name="Carvalho R."/>
            <person name="Voegtly L."/>
            <person name="Shi R."/>
            <person name="Duckworth R."/>
            <person name="Johnson A."/>
            <person name="Loviza R."/>
            <person name="Walstead R."/>
            <person name="Shah Z."/>
            <person name="Kiflezghi M."/>
            <person name="Wade K."/>
            <person name="Ball S.L."/>
            <person name="Bradley K.W."/>
            <person name="Asai D.J."/>
            <person name="Bowman C.A."/>
            <person name="Russell D.A."/>
            <person name="Pope W.H."/>
            <person name="Jacobs-Sera D."/>
            <person name="Hendrix R.W."/>
            <person name="Hatfull G.F."/>
        </authorList>
    </citation>
    <scope>NUCLEOTIDE SEQUENCE [LARGE SCALE GENOMIC DNA]</scope>
    <source>
        <strain evidence="4 5">DSM 27648</strain>
    </source>
</reference>